<feature type="region of interest" description="Disordered" evidence="1">
    <location>
        <begin position="128"/>
        <end position="205"/>
    </location>
</feature>
<reference evidence="2" key="1">
    <citation type="submission" date="2013-11" db="EMBL/GenBank/DDBJ databases">
        <title>Draft genome sequence of the broad-host-range Rhizobium sp. LPU83 strain, a member of the low-genetic diversity Oregon-like Rhizobium sp. group.</title>
        <authorList>
            <person name="Wibberg D."/>
            <person name="Puehler A."/>
            <person name="Schlueter A."/>
        </authorList>
    </citation>
    <scope>NUCLEOTIDE SEQUENCE [LARGE SCALE GENOMIC DNA]</scope>
    <source>
        <strain evidence="2">LPU83</strain>
        <plasmid evidence="2">pLPU83d</plasmid>
    </source>
</reference>
<dbReference type="PATRIC" id="fig|348824.6.peg.7312"/>
<evidence type="ECO:0000313" key="2">
    <source>
        <dbReference type="EMBL" id="CDM62944.1"/>
    </source>
</evidence>
<keyword evidence="3" id="KW-1185">Reference proteome</keyword>
<feature type="compositionally biased region" description="Basic and acidic residues" evidence="1">
    <location>
        <begin position="163"/>
        <end position="173"/>
    </location>
</feature>
<geneLocation type="plasmid" evidence="2 3">
    <name>pLPU83d</name>
</geneLocation>
<proteinExistence type="predicted"/>
<protein>
    <submittedName>
        <fullName evidence="2">Uncharacterized protein</fullName>
    </submittedName>
</protein>
<dbReference type="KEGG" id="rhl:LPU83_pLPU83d_1574"/>
<dbReference type="AlphaFoldDB" id="W6RQH4"/>
<organism evidence="2 3">
    <name type="scientific">Rhizobium favelukesii</name>
    <dbReference type="NCBI Taxonomy" id="348824"/>
    <lineage>
        <taxon>Bacteria</taxon>
        <taxon>Pseudomonadati</taxon>
        <taxon>Pseudomonadota</taxon>
        <taxon>Alphaproteobacteria</taxon>
        <taxon>Hyphomicrobiales</taxon>
        <taxon>Rhizobiaceae</taxon>
        <taxon>Rhizobium/Agrobacterium group</taxon>
        <taxon>Rhizobium</taxon>
    </lineage>
</organism>
<evidence type="ECO:0000313" key="3">
    <source>
        <dbReference type="Proteomes" id="UP000019443"/>
    </source>
</evidence>
<accession>W6RQH4</accession>
<gene>
    <name evidence="2" type="ORF">LPU83_pLPU83d_1574</name>
</gene>
<dbReference type="HOGENOM" id="CLU_073586_2_0_5"/>
<dbReference type="RefSeq" id="WP_051509129.1">
    <property type="nucleotide sequence ID" value="NZ_HG916855.1"/>
</dbReference>
<dbReference type="Proteomes" id="UP000019443">
    <property type="component" value="Plasmid pLPU83d"/>
</dbReference>
<name>W6RQH4_9HYPH</name>
<keyword evidence="2" id="KW-0614">Plasmid</keyword>
<sequence length="205" mass="22740">MTSIHNEASGSFASKTLGTLSAFFDDRSKAESAIRRLEDIGLSNERIRFMPGYEAEGDIARSDHSGFWAGLADWYFPDEDRAAYAEGLRRGGFLVAVQVDDQCYESAHDILDDEGSIDMDERADLWRREGWDGGRGDPTLSEDALAPAPDTDRETTELAESAARNRRDLERSTPRVRSYRNPSLIDDVVERPAPSGDEVAPSPSH</sequence>
<dbReference type="EMBL" id="HG916855">
    <property type="protein sequence ID" value="CDM62944.1"/>
    <property type="molecule type" value="Genomic_DNA"/>
</dbReference>
<evidence type="ECO:0000256" key="1">
    <source>
        <dbReference type="SAM" id="MobiDB-lite"/>
    </source>
</evidence>